<reference evidence="8 9" key="1">
    <citation type="submission" date="2009-01" db="EMBL/GenBank/DDBJ databases">
        <authorList>
            <person name="Fulton L."/>
            <person name="Clifton S."/>
            <person name="Fulton B."/>
            <person name="Xu J."/>
            <person name="Minx P."/>
            <person name="Pepin K.H."/>
            <person name="Johnson M."/>
            <person name="Bhonagiri V."/>
            <person name="Nash W.E."/>
            <person name="Mardis E.R."/>
            <person name="Wilson R.K."/>
        </authorList>
    </citation>
    <scope>NUCLEOTIDE SEQUENCE [LARGE SCALE GENOMIC DNA]</scope>
    <source>
        <strain evidence="8 9">DSM 3353</strain>
    </source>
</reference>
<dbReference type="InterPro" id="IPR027417">
    <property type="entry name" value="P-loop_NTPase"/>
</dbReference>
<evidence type="ECO:0000256" key="6">
    <source>
        <dbReference type="ARBA" id="ARBA00023136"/>
    </source>
</evidence>
<keyword evidence="6 7" id="KW-0472">Membrane</keyword>
<dbReference type="RefSeq" id="WP_005346890.1">
    <property type="nucleotide sequence ID" value="NZ_ACEP01000068.1"/>
</dbReference>
<dbReference type="Gene3D" id="3.40.50.300">
    <property type="entry name" value="P-loop containing nucleotide triphosphate hydrolases"/>
    <property type="match status" value="1"/>
</dbReference>
<evidence type="ECO:0000256" key="5">
    <source>
        <dbReference type="ARBA" id="ARBA00022989"/>
    </source>
</evidence>
<dbReference type="eggNOG" id="COG3505">
    <property type="taxonomic scope" value="Bacteria"/>
</dbReference>
<evidence type="ECO:0000256" key="2">
    <source>
        <dbReference type="ARBA" id="ARBA00008806"/>
    </source>
</evidence>
<organism evidence="8 9">
    <name type="scientific">Anaerobutyricum hallii DSM 3353</name>
    <dbReference type="NCBI Taxonomy" id="411469"/>
    <lineage>
        <taxon>Bacteria</taxon>
        <taxon>Bacillati</taxon>
        <taxon>Bacillota</taxon>
        <taxon>Clostridia</taxon>
        <taxon>Lachnospirales</taxon>
        <taxon>Lachnospiraceae</taxon>
        <taxon>Anaerobutyricum</taxon>
    </lineage>
</organism>
<evidence type="ECO:0000256" key="7">
    <source>
        <dbReference type="SAM" id="Phobius"/>
    </source>
</evidence>
<dbReference type="Proteomes" id="UP000003174">
    <property type="component" value="Unassembled WGS sequence"/>
</dbReference>
<name>C0EVQ8_9FIRM</name>
<evidence type="ECO:0000256" key="1">
    <source>
        <dbReference type="ARBA" id="ARBA00004651"/>
    </source>
</evidence>
<dbReference type="CDD" id="cd01127">
    <property type="entry name" value="TrwB_TraG_TraD_VirD4"/>
    <property type="match status" value="1"/>
</dbReference>
<dbReference type="SUPFAM" id="SSF52540">
    <property type="entry name" value="P-loop containing nucleoside triphosphate hydrolases"/>
    <property type="match status" value="1"/>
</dbReference>
<dbReference type="Pfam" id="PF02534">
    <property type="entry name" value="T4SS-DNA_transf"/>
    <property type="match status" value="1"/>
</dbReference>
<keyword evidence="3" id="KW-1003">Cell membrane</keyword>
<dbReference type="EMBL" id="ACEP01000068">
    <property type="protein sequence ID" value="EEG36649.1"/>
    <property type="molecule type" value="Genomic_DNA"/>
</dbReference>
<dbReference type="GO" id="GO:0005886">
    <property type="term" value="C:plasma membrane"/>
    <property type="evidence" value="ECO:0007669"/>
    <property type="project" value="UniProtKB-SubCell"/>
</dbReference>
<proteinExistence type="inferred from homology"/>
<dbReference type="PANTHER" id="PTHR37937">
    <property type="entry name" value="CONJUGATIVE TRANSFER: DNA TRANSPORT"/>
    <property type="match status" value="1"/>
</dbReference>
<dbReference type="AlphaFoldDB" id="C0EVQ8"/>
<feature type="transmembrane region" description="Helical" evidence="7">
    <location>
        <begin position="12"/>
        <end position="30"/>
    </location>
</feature>
<dbReference type="InterPro" id="IPR051539">
    <property type="entry name" value="T4SS-coupling_protein"/>
</dbReference>
<protein>
    <submittedName>
        <fullName evidence="8">TraG family protein</fullName>
    </submittedName>
</protein>
<dbReference type="InterPro" id="IPR003688">
    <property type="entry name" value="TraG/VirD4"/>
</dbReference>
<evidence type="ECO:0000313" key="8">
    <source>
        <dbReference type="EMBL" id="EEG36649.1"/>
    </source>
</evidence>
<reference evidence="8 9" key="2">
    <citation type="submission" date="2009-02" db="EMBL/GenBank/DDBJ databases">
        <title>Draft genome sequence of Eubacterium hallii (DSM 3353).</title>
        <authorList>
            <person name="Sudarsanam P."/>
            <person name="Ley R."/>
            <person name="Guruge J."/>
            <person name="Turnbaugh P.J."/>
            <person name="Mahowald M."/>
            <person name="Liep D."/>
            <person name="Gordon J."/>
        </authorList>
    </citation>
    <scope>NUCLEOTIDE SEQUENCE [LARGE SCALE GENOMIC DNA]</scope>
    <source>
        <strain evidence="8 9">DSM 3353</strain>
    </source>
</reference>
<comment type="subcellular location">
    <subcellularLocation>
        <location evidence="1">Cell membrane</location>
        <topology evidence="1">Multi-pass membrane protein</topology>
    </subcellularLocation>
</comment>
<keyword evidence="5 7" id="KW-1133">Transmembrane helix</keyword>
<comment type="similarity">
    <text evidence="2">Belongs to the VirD4/TraG family.</text>
</comment>
<evidence type="ECO:0000256" key="3">
    <source>
        <dbReference type="ARBA" id="ARBA00022475"/>
    </source>
</evidence>
<gene>
    <name evidence="8" type="ORF">EUBHAL_01496</name>
</gene>
<accession>C0EVQ8</accession>
<evidence type="ECO:0000313" key="9">
    <source>
        <dbReference type="Proteomes" id="UP000003174"/>
    </source>
</evidence>
<feature type="transmembrane region" description="Helical" evidence="7">
    <location>
        <begin position="62"/>
        <end position="81"/>
    </location>
</feature>
<dbReference type="PANTHER" id="PTHR37937:SF1">
    <property type="entry name" value="CONJUGATIVE TRANSFER: DNA TRANSPORT"/>
    <property type="match status" value="1"/>
</dbReference>
<feature type="non-terminal residue" evidence="8">
    <location>
        <position position="401"/>
    </location>
</feature>
<comment type="caution">
    <text evidence="8">The sequence shown here is derived from an EMBL/GenBank/DDBJ whole genome shotgun (WGS) entry which is preliminary data.</text>
</comment>
<keyword evidence="4 7" id="KW-0812">Transmembrane</keyword>
<sequence length="401" mass="45729">MIQKRKPPWGMFFILLFLALAVSYYIAGLFKLDDVTIQNYQDKLAYILMHPFRNWFNEKTPAVIGIALTAWVMFVCYYLTYYRNFHPDAEHGVAEWADVPKAAKRLYGKGEEPVTCLSKNITVNAKALPNMHILILGGSGDGKTTSLLIPNILLANMTNIILDVKGDLLKNYGGYLKEKGIAVKSLNFKDMAQSDQYNPFRYIENYTDMVELITNIQTSVKPPDAQKGDPFWDDGVGLYLQSLFEYEWLQAKEEGRTASMLGILDLVNKETQKTDEEGTTQLQQDMQELQERYGEDYPPVRDYRKLKEGASETVRSIVIMVNAQLRLFEIPEIKRIFEGTDDIDIPSLGLGVEGNPKKKTALFLVMPSGDSSYNLFINMFYTQLFTVLKRVADNRRDGQLP</sequence>
<evidence type="ECO:0000256" key="4">
    <source>
        <dbReference type="ARBA" id="ARBA00022692"/>
    </source>
</evidence>